<dbReference type="AlphaFoldDB" id="A0A1F8H4J4"/>
<gene>
    <name evidence="2" type="ORF">A3I92_01935</name>
</gene>
<evidence type="ECO:0000313" key="2">
    <source>
        <dbReference type="EMBL" id="OGN32515.1"/>
    </source>
</evidence>
<dbReference type="EMBL" id="MGKS01000013">
    <property type="protein sequence ID" value="OGN32515.1"/>
    <property type="molecule type" value="Genomic_DNA"/>
</dbReference>
<dbReference type="InterPro" id="IPR013132">
    <property type="entry name" value="PseI/NeuA/B-like_N"/>
</dbReference>
<sequence>MKTDKTKIDFSKLDKPYLIAEIGINHNADLQIAKKLIDAAFACSWDCVKFQKKNPDLSVPEHQKNQPKETPWGQMTYLEYKHRMELGKKEYDLVDKYCRLKPIHWTVSVWDLDSLEFMKQYQLPFLKIPSALLTHVDLLKKSAQTGLPIVLSTGMSTIKEIDAAVKILDKYASQYVLMHCNSSYPSKLSELNLSFIPKLQKRYGCVVGYSGHEYGLDSTTVAVALGAKVVERHITLDHNMWGTDQAASIEPQGMDKLCRQVHSVPDLLGDGKKKVYESELPIRKKLRGY</sequence>
<dbReference type="InterPro" id="IPR013785">
    <property type="entry name" value="Aldolase_TIM"/>
</dbReference>
<comment type="caution">
    <text evidence="2">The sequence shown here is derived from an EMBL/GenBank/DDBJ whole genome shotgun (WGS) entry which is preliminary data.</text>
</comment>
<dbReference type="InterPro" id="IPR051690">
    <property type="entry name" value="PseI-like"/>
</dbReference>
<proteinExistence type="predicted"/>
<evidence type="ECO:0000313" key="3">
    <source>
        <dbReference type="Proteomes" id="UP000177676"/>
    </source>
</evidence>
<protein>
    <recommendedName>
        <fullName evidence="1">PseI/NeuA/B-like domain-containing protein</fullName>
    </recommendedName>
</protein>
<dbReference type="Proteomes" id="UP000177676">
    <property type="component" value="Unassembled WGS sequence"/>
</dbReference>
<dbReference type="Gene3D" id="3.20.20.70">
    <property type="entry name" value="Aldolase class I"/>
    <property type="match status" value="1"/>
</dbReference>
<reference evidence="2 3" key="1">
    <citation type="journal article" date="2016" name="Nat. Commun.">
        <title>Thousands of microbial genomes shed light on interconnected biogeochemical processes in an aquifer system.</title>
        <authorList>
            <person name="Anantharaman K."/>
            <person name="Brown C.T."/>
            <person name="Hug L.A."/>
            <person name="Sharon I."/>
            <person name="Castelle C.J."/>
            <person name="Probst A.J."/>
            <person name="Thomas B.C."/>
            <person name="Singh A."/>
            <person name="Wilkins M.J."/>
            <person name="Karaoz U."/>
            <person name="Brodie E.L."/>
            <person name="Williams K.H."/>
            <person name="Hubbard S.S."/>
            <person name="Banfield J.F."/>
        </authorList>
    </citation>
    <scope>NUCLEOTIDE SEQUENCE [LARGE SCALE GENOMIC DNA]</scope>
</reference>
<feature type="domain" description="PseI/NeuA/B-like" evidence="1">
    <location>
        <begin position="36"/>
        <end position="273"/>
    </location>
</feature>
<dbReference type="Pfam" id="PF03102">
    <property type="entry name" value="NeuB"/>
    <property type="match status" value="1"/>
</dbReference>
<dbReference type="GO" id="GO:0016051">
    <property type="term" value="P:carbohydrate biosynthetic process"/>
    <property type="evidence" value="ECO:0007669"/>
    <property type="project" value="InterPro"/>
</dbReference>
<accession>A0A1F8H4J4</accession>
<name>A0A1F8H4J4_9BACT</name>
<dbReference type="PANTHER" id="PTHR42966">
    <property type="entry name" value="N-ACETYLNEURAMINATE SYNTHASE"/>
    <property type="match status" value="1"/>
</dbReference>
<dbReference type="SUPFAM" id="SSF51569">
    <property type="entry name" value="Aldolase"/>
    <property type="match status" value="1"/>
</dbReference>
<dbReference type="GO" id="GO:0047444">
    <property type="term" value="F:N-acylneuraminate-9-phosphate synthase activity"/>
    <property type="evidence" value="ECO:0007669"/>
    <property type="project" value="TreeGrafter"/>
</dbReference>
<organism evidence="2 3">
    <name type="scientific">Candidatus Yanofskybacteria bacterium RIFCSPLOWO2_02_FULL_43_10b</name>
    <dbReference type="NCBI Taxonomy" id="1802704"/>
    <lineage>
        <taxon>Bacteria</taxon>
        <taxon>Candidatus Yanofskyibacteriota</taxon>
    </lineage>
</organism>
<dbReference type="PANTHER" id="PTHR42966:SF3">
    <property type="entry name" value="BLR5971 PROTEIN"/>
    <property type="match status" value="1"/>
</dbReference>
<evidence type="ECO:0000259" key="1">
    <source>
        <dbReference type="Pfam" id="PF03102"/>
    </source>
</evidence>